<protein>
    <submittedName>
        <fullName evidence="3">ComF family protein</fullName>
    </submittedName>
</protein>
<dbReference type="InterPro" id="IPR000836">
    <property type="entry name" value="PRTase_dom"/>
</dbReference>
<comment type="similarity">
    <text evidence="1">Belongs to the ComF/GntX family.</text>
</comment>
<dbReference type="Gene3D" id="3.40.50.2020">
    <property type="match status" value="1"/>
</dbReference>
<dbReference type="SUPFAM" id="SSF53271">
    <property type="entry name" value="PRTase-like"/>
    <property type="match status" value="1"/>
</dbReference>
<reference evidence="3 4" key="1">
    <citation type="submission" date="2020-08" db="EMBL/GenBank/DDBJ databases">
        <title>Genomic Encyclopedia of Type Strains, Phase IV (KMG-IV): sequencing the most valuable type-strain genomes for metagenomic binning, comparative biology and taxonomic classification.</title>
        <authorList>
            <person name="Goeker M."/>
        </authorList>
    </citation>
    <scope>NUCLEOTIDE SEQUENCE [LARGE SCALE GENOMIC DNA]</scope>
    <source>
        <strain evidence="3 4">DSM 23240</strain>
    </source>
</reference>
<gene>
    <name evidence="3" type="ORF">HNR39_004221</name>
</gene>
<dbReference type="CDD" id="cd06223">
    <property type="entry name" value="PRTases_typeI"/>
    <property type="match status" value="1"/>
</dbReference>
<keyword evidence="4" id="KW-1185">Reference proteome</keyword>
<feature type="domain" description="Phosphoribosyltransferase" evidence="2">
    <location>
        <begin position="95"/>
        <end position="184"/>
    </location>
</feature>
<comment type="caution">
    <text evidence="3">The sequence shown here is derived from an EMBL/GenBank/DDBJ whole genome shotgun (WGS) entry which is preliminary data.</text>
</comment>
<dbReference type="PANTHER" id="PTHR47505:SF1">
    <property type="entry name" value="DNA UTILIZATION PROTEIN YHGH"/>
    <property type="match status" value="1"/>
</dbReference>
<dbReference type="Proteomes" id="UP000571084">
    <property type="component" value="Unassembled WGS sequence"/>
</dbReference>
<dbReference type="InterPro" id="IPR029057">
    <property type="entry name" value="PRTase-like"/>
</dbReference>
<evidence type="ECO:0000259" key="2">
    <source>
        <dbReference type="Pfam" id="PF00156"/>
    </source>
</evidence>
<dbReference type="PANTHER" id="PTHR47505">
    <property type="entry name" value="DNA UTILIZATION PROTEIN YHGH"/>
    <property type="match status" value="1"/>
</dbReference>
<dbReference type="EMBL" id="JACHHQ010000014">
    <property type="protein sequence ID" value="MBB5202357.1"/>
    <property type="molecule type" value="Genomic_DNA"/>
</dbReference>
<organism evidence="3 4">
    <name type="scientific">Glaciimonas immobilis</name>
    <dbReference type="NCBI Taxonomy" id="728004"/>
    <lineage>
        <taxon>Bacteria</taxon>
        <taxon>Pseudomonadati</taxon>
        <taxon>Pseudomonadota</taxon>
        <taxon>Betaproteobacteria</taxon>
        <taxon>Burkholderiales</taxon>
        <taxon>Oxalobacteraceae</taxon>
        <taxon>Glaciimonas</taxon>
    </lineage>
</organism>
<dbReference type="InterPro" id="IPR051910">
    <property type="entry name" value="ComF/GntX_DNA_util-trans"/>
</dbReference>
<evidence type="ECO:0000256" key="1">
    <source>
        <dbReference type="ARBA" id="ARBA00008007"/>
    </source>
</evidence>
<dbReference type="AlphaFoldDB" id="A0A840RUS9"/>
<dbReference type="RefSeq" id="WP_245182377.1">
    <property type="nucleotide sequence ID" value="NZ_JAAOZT010000008.1"/>
</dbReference>
<name>A0A840RUS9_9BURK</name>
<sequence>MKQTRSFDASVVAIDYAAPADQLVLALKFGAQLPLAPVFARMLRDAMVRRHAMDSKKLVCLGEGIDKNLADALPEILTAVPLGPERLAKRGFNQALEIAKPLSRLLNIHLAHTIVERRLDTLPQAKLHPDQRRKNLRDAFIVPLQAMALIKGRHIGVIDDVMTTGETLNELARTLKRCGAVRVTNLVFARTLLK</sequence>
<accession>A0A840RUS9</accession>
<proteinExistence type="inferred from homology"/>
<dbReference type="Pfam" id="PF00156">
    <property type="entry name" value="Pribosyltran"/>
    <property type="match status" value="1"/>
</dbReference>
<evidence type="ECO:0000313" key="4">
    <source>
        <dbReference type="Proteomes" id="UP000571084"/>
    </source>
</evidence>
<evidence type="ECO:0000313" key="3">
    <source>
        <dbReference type="EMBL" id="MBB5202357.1"/>
    </source>
</evidence>